<proteinExistence type="predicted"/>
<organism evidence="2 3">
    <name type="scientific">Actinomarinicola tropica</name>
    <dbReference type="NCBI Taxonomy" id="2789776"/>
    <lineage>
        <taxon>Bacteria</taxon>
        <taxon>Bacillati</taxon>
        <taxon>Actinomycetota</taxon>
        <taxon>Acidimicrobiia</taxon>
        <taxon>Acidimicrobiales</taxon>
        <taxon>Iamiaceae</taxon>
        <taxon>Actinomarinicola</taxon>
    </lineage>
</organism>
<accession>A0A5Q2RPZ1</accession>
<feature type="transmembrane region" description="Helical" evidence="1">
    <location>
        <begin position="70"/>
        <end position="92"/>
    </location>
</feature>
<protein>
    <recommendedName>
        <fullName evidence="4">Phospholipid phosphatase</fullName>
    </recommendedName>
</protein>
<dbReference type="AlphaFoldDB" id="A0A5Q2RPZ1"/>
<feature type="transmembrane region" description="Helical" evidence="1">
    <location>
        <begin position="6"/>
        <end position="25"/>
    </location>
</feature>
<keyword evidence="1" id="KW-1133">Transmembrane helix</keyword>
<keyword evidence="1" id="KW-0472">Membrane</keyword>
<dbReference type="EMBL" id="CP045851">
    <property type="protein sequence ID" value="QGG95960.1"/>
    <property type="molecule type" value="Genomic_DNA"/>
</dbReference>
<reference evidence="2 3" key="1">
    <citation type="submission" date="2019-11" db="EMBL/GenBank/DDBJ databases">
        <authorList>
            <person name="He Y."/>
        </authorList>
    </citation>
    <scope>NUCLEOTIDE SEQUENCE [LARGE SCALE GENOMIC DNA]</scope>
    <source>
        <strain evidence="2 3">SCSIO 58843</strain>
    </source>
</reference>
<feature type="transmembrane region" description="Helical" evidence="1">
    <location>
        <begin position="170"/>
        <end position="191"/>
    </location>
</feature>
<evidence type="ECO:0008006" key="4">
    <source>
        <dbReference type="Google" id="ProtNLM"/>
    </source>
</evidence>
<evidence type="ECO:0000256" key="1">
    <source>
        <dbReference type="SAM" id="Phobius"/>
    </source>
</evidence>
<sequence length="230" mass="24021">MVTSVLHLVVAVVLAGLTAYGLVVWRRHRRSYTLIVVAVGLGLVYDNAVLGIGRWLGHGSTLEALSYPRFWIHALITPLLIIVGVGAARTLAGGWARSRIGHAAVCLVATGLVVWGVVIDIVGLELDQQSEAGLLSYGNAAASAPVPAIATIVILLGFGAWVWRAAGWPWLAVAAGVMFIASGLGAISGLLTNVGELSLIAGLVATEERAGRHMDRSSRAAREPALAGRR</sequence>
<feature type="transmembrane region" description="Helical" evidence="1">
    <location>
        <begin position="104"/>
        <end position="124"/>
    </location>
</feature>
<feature type="transmembrane region" description="Helical" evidence="1">
    <location>
        <begin position="32"/>
        <end position="50"/>
    </location>
</feature>
<keyword evidence="1" id="KW-0812">Transmembrane</keyword>
<dbReference type="KEGG" id="atq:GH723_13105"/>
<gene>
    <name evidence="2" type="ORF">GH723_13105</name>
</gene>
<evidence type="ECO:0000313" key="3">
    <source>
        <dbReference type="Proteomes" id="UP000334019"/>
    </source>
</evidence>
<feature type="transmembrane region" description="Helical" evidence="1">
    <location>
        <begin position="144"/>
        <end position="163"/>
    </location>
</feature>
<keyword evidence="3" id="KW-1185">Reference proteome</keyword>
<name>A0A5Q2RPZ1_9ACTN</name>
<dbReference type="Proteomes" id="UP000334019">
    <property type="component" value="Chromosome"/>
</dbReference>
<evidence type="ECO:0000313" key="2">
    <source>
        <dbReference type="EMBL" id="QGG95960.1"/>
    </source>
</evidence>
<dbReference type="RefSeq" id="WP_153760066.1">
    <property type="nucleotide sequence ID" value="NZ_CP045851.1"/>
</dbReference>